<feature type="domain" description="Protein kinase" evidence="7">
    <location>
        <begin position="117"/>
        <end position="349"/>
    </location>
</feature>
<gene>
    <name evidence="8" type="ORF">ES288_A04G156200v1</name>
</gene>
<dbReference type="InterPro" id="IPR050528">
    <property type="entry name" value="L-type_Lectin-RKs"/>
</dbReference>
<dbReference type="GO" id="GO:0051707">
    <property type="term" value="P:response to other organism"/>
    <property type="evidence" value="ECO:0007669"/>
    <property type="project" value="UniProtKB-ARBA"/>
</dbReference>
<dbReference type="InterPro" id="IPR001245">
    <property type="entry name" value="Ser-Thr/Tyr_kinase_cat_dom"/>
</dbReference>
<keyword evidence="5" id="KW-0067">ATP-binding</keyword>
<dbReference type="Gene3D" id="3.30.200.20">
    <property type="entry name" value="Phosphorylase Kinase, domain 1"/>
    <property type="match status" value="1"/>
</dbReference>
<keyword evidence="4" id="KW-0418">Kinase</keyword>
<evidence type="ECO:0000256" key="4">
    <source>
        <dbReference type="ARBA" id="ARBA00022777"/>
    </source>
</evidence>
<keyword evidence="2" id="KW-0808">Transferase</keyword>
<evidence type="ECO:0000256" key="6">
    <source>
        <dbReference type="SAM" id="Phobius"/>
    </source>
</evidence>
<evidence type="ECO:0000313" key="8">
    <source>
        <dbReference type="EMBL" id="TYH22772.1"/>
    </source>
</evidence>
<evidence type="ECO:0000259" key="7">
    <source>
        <dbReference type="PROSITE" id="PS50011"/>
    </source>
</evidence>
<dbReference type="InterPro" id="IPR000719">
    <property type="entry name" value="Prot_kinase_dom"/>
</dbReference>
<accession>A0A5D2GXW5</accession>
<sequence length="349" mass="38717">MAYKSTNASITVVADGSNPVGSCLPPPPVAATVVAPPPHASRDTNSVAALITISVFVVLIVISLCICCFCCRRLWRKRQKAIKLDNDDDDKLFGGDFQNGMGPNKFPFMEIDKMTSNFKGEKLGGGGFGAVYRGYVRDLDTLVAVQQIAKASKQGIKEYTSEVKIISRLRHKNLVKLIGWCHKKGELVLVYEFMANGGLDSHLFKGKTLLTLVTIAYYIGISKLATKTSKESDVYSFGVVALEVAYGRRSIEPIYEESQASLIVWVRDLLCMDSNAMQVEWLLMIGLWCVHPDRSLRPSIRQVIQVLNFEALLPELPRTRSTPIYDMSTASRIQASESYFSTVSITFPR</sequence>
<keyword evidence="1" id="KW-0723">Serine/threonine-protein kinase</keyword>
<dbReference type="SUPFAM" id="SSF56112">
    <property type="entry name" value="Protein kinase-like (PK-like)"/>
    <property type="match status" value="1"/>
</dbReference>
<reference evidence="8 9" key="1">
    <citation type="submission" date="2019-06" db="EMBL/GenBank/DDBJ databases">
        <title>WGS assembly of Gossypium darwinii.</title>
        <authorList>
            <person name="Chen Z.J."/>
            <person name="Sreedasyam A."/>
            <person name="Ando A."/>
            <person name="Song Q."/>
            <person name="De L."/>
            <person name="Hulse-Kemp A."/>
            <person name="Ding M."/>
            <person name="Ye W."/>
            <person name="Kirkbride R."/>
            <person name="Jenkins J."/>
            <person name="Plott C."/>
            <person name="Lovell J."/>
            <person name="Lin Y.-M."/>
            <person name="Vaughn R."/>
            <person name="Liu B."/>
            <person name="Li W."/>
            <person name="Simpson S."/>
            <person name="Scheffler B."/>
            <person name="Saski C."/>
            <person name="Grover C."/>
            <person name="Hu G."/>
            <person name="Conover J."/>
            <person name="Carlson J."/>
            <person name="Shu S."/>
            <person name="Boston L."/>
            <person name="Williams M."/>
            <person name="Peterson D."/>
            <person name="Mcgee K."/>
            <person name="Jones D."/>
            <person name="Wendel J."/>
            <person name="Stelly D."/>
            <person name="Grimwood J."/>
            <person name="Schmutz J."/>
        </authorList>
    </citation>
    <scope>NUCLEOTIDE SEQUENCE [LARGE SCALE GENOMIC DNA]</scope>
    <source>
        <strain evidence="8">1808015.09</strain>
    </source>
</reference>
<keyword evidence="3" id="KW-0547">Nucleotide-binding</keyword>
<dbReference type="Proteomes" id="UP000323506">
    <property type="component" value="Chromosome A04"/>
</dbReference>
<dbReference type="PROSITE" id="PS50011">
    <property type="entry name" value="PROTEIN_KINASE_DOM"/>
    <property type="match status" value="1"/>
</dbReference>
<evidence type="ECO:0000313" key="9">
    <source>
        <dbReference type="Proteomes" id="UP000323506"/>
    </source>
</evidence>
<organism evidence="8 9">
    <name type="scientific">Gossypium darwinii</name>
    <name type="common">Darwin's cotton</name>
    <name type="synonym">Gossypium barbadense var. darwinii</name>
    <dbReference type="NCBI Taxonomy" id="34276"/>
    <lineage>
        <taxon>Eukaryota</taxon>
        <taxon>Viridiplantae</taxon>
        <taxon>Streptophyta</taxon>
        <taxon>Embryophyta</taxon>
        <taxon>Tracheophyta</taxon>
        <taxon>Spermatophyta</taxon>
        <taxon>Magnoliopsida</taxon>
        <taxon>eudicotyledons</taxon>
        <taxon>Gunneridae</taxon>
        <taxon>Pentapetalae</taxon>
        <taxon>rosids</taxon>
        <taxon>malvids</taxon>
        <taxon>Malvales</taxon>
        <taxon>Malvaceae</taxon>
        <taxon>Malvoideae</taxon>
        <taxon>Gossypium</taxon>
    </lineage>
</organism>
<proteinExistence type="predicted"/>
<evidence type="ECO:0000256" key="2">
    <source>
        <dbReference type="ARBA" id="ARBA00022679"/>
    </source>
</evidence>
<dbReference type="Pfam" id="PF07714">
    <property type="entry name" value="PK_Tyr_Ser-Thr"/>
    <property type="match status" value="2"/>
</dbReference>
<keyword evidence="6" id="KW-0812">Transmembrane</keyword>
<keyword evidence="6" id="KW-0472">Membrane</keyword>
<dbReference type="EMBL" id="CM017691">
    <property type="protein sequence ID" value="TYH22772.1"/>
    <property type="molecule type" value="Genomic_DNA"/>
</dbReference>
<protein>
    <recommendedName>
        <fullName evidence="7">Protein kinase domain-containing protein</fullName>
    </recommendedName>
</protein>
<name>A0A5D2GXW5_GOSDA</name>
<keyword evidence="9" id="KW-1185">Reference proteome</keyword>
<dbReference type="GO" id="GO:0004674">
    <property type="term" value="F:protein serine/threonine kinase activity"/>
    <property type="evidence" value="ECO:0007669"/>
    <property type="project" value="UniProtKB-KW"/>
</dbReference>
<dbReference type="FunFam" id="3.30.200.20:FF:000039">
    <property type="entry name" value="receptor-like protein kinase FERONIA"/>
    <property type="match status" value="1"/>
</dbReference>
<evidence type="ECO:0000256" key="3">
    <source>
        <dbReference type="ARBA" id="ARBA00022741"/>
    </source>
</evidence>
<keyword evidence="6" id="KW-1133">Transmembrane helix</keyword>
<dbReference type="Gene3D" id="1.10.510.10">
    <property type="entry name" value="Transferase(Phosphotransferase) domain 1"/>
    <property type="match status" value="1"/>
</dbReference>
<evidence type="ECO:0000256" key="1">
    <source>
        <dbReference type="ARBA" id="ARBA00022527"/>
    </source>
</evidence>
<evidence type="ECO:0000256" key="5">
    <source>
        <dbReference type="ARBA" id="ARBA00022840"/>
    </source>
</evidence>
<feature type="transmembrane region" description="Helical" evidence="6">
    <location>
        <begin position="47"/>
        <end position="71"/>
    </location>
</feature>
<dbReference type="AlphaFoldDB" id="A0A5D2GXW5"/>
<dbReference type="InterPro" id="IPR011009">
    <property type="entry name" value="Kinase-like_dom_sf"/>
</dbReference>
<dbReference type="GO" id="GO:0005524">
    <property type="term" value="F:ATP binding"/>
    <property type="evidence" value="ECO:0007669"/>
    <property type="project" value="UniProtKB-KW"/>
</dbReference>
<dbReference type="PANTHER" id="PTHR27007">
    <property type="match status" value="1"/>
</dbReference>